<evidence type="ECO:0000256" key="1">
    <source>
        <dbReference type="ARBA" id="ARBA00004651"/>
    </source>
</evidence>
<evidence type="ECO:0000256" key="2">
    <source>
        <dbReference type="ARBA" id="ARBA00022475"/>
    </source>
</evidence>
<feature type="transmembrane region" description="Helical" evidence="8">
    <location>
        <begin position="480"/>
        <end position="499"/>
    </location>
</feature>
<dbReference type="eggNOG" id="ENOG502T9DX">
    <property type="taxonomic scope" value="Eukaryota"/>
</dbReference>
<dbReference type="STRING" id="7217.B3LY92"/>
<keyword evidence="10" id="KW-1185">Reference proteome</keyword>
<reference evidence="9 10" key="1">
    <citation type="journal article" date="2007" name="Nature">
        <title>Evolution of genes and genomes on the Drosophila phylogeny.</title>
        <authorList>
            <consortium name="Drosophila 12 Genomes Consortium"/>
            <person name="Clark A.G."/>
            <person name="Eisen M.B."/>
            <person name="Smith D.R."/>
            <person name="Bergman C.M."/>
            <person name="Oliver B."/>
            <person name="Markow T.A."/>
            <person name="Kaufman T.C."/>
            <person name="Kellis M."/>
            <person name="Gelbart W."/>
            <person name="Iyer V.N."/>
            <person name="Pollard D.A."/>
            <person name="Sackton T.B."/>
            <person name="Larracuente A.M."/>
            <person name="Singh N.D."/>
            <person name="Abad J.P."/>
            <person name="Abt D.N."/>
            <person name="Adryan B."/>
            <person name="Aguade M."/>
            <person name="Akashi H."/>
            <person name="Anderson W.W."/>
            <person name="Aquadro C.F."/>
            <person name="Ardell D.H."/>
            <person name="Arguello R."/>
            <person name="Artieri C.G."/>
            <person name="Barbash D.A."/>
            <person name="Barker D."/>
            <person name="Barsanti P."/>
            <person name="Batterham P."/>
            <person name="Batzoglou S."/>
            <person name="Begun D."/>
            <person name="Bhutkar A."/>
            <person name="Blanco E."/>
            <person name="Bosak S.A."/>
            <person name="Bradley R.K."/>
            <person name="Brand A.D."/>
            <person name="Brent M.R."/>
            <person name="Brooks A.N."/>
            <person name="Brown R.H."/>
            <person name="Butlin R.K."/>
            <person name="Caggese C."/>
            <person name="Calvi B.R."/>
            <person name="Bernardo de Carvalho A."/>
            <person name="Caspi A."/>
            <person name="Castrezana S."/>
            <person name="Celniker S.E."/>
            <person name="Chang J.L."/>
            <person name="Chapple C."/>
            <person name="Chatterji S."/>
            <person name="Chinwalla A."/>
            <person name="Civetta A."/>
            <person name="Clifton S.W."/>
            <person name="Comeron J.M."/>
            <person name="Costello J.C."/>
            <person name="Coyne J.A."/>
            <person name="Daub J."/>
            <person name="David R.G."/>
            <person name="Delcher A.L."/>
            <person name="Delehaunty K."/>
            <person name="Do C.B."/>
            <person name="Ebling H."/>
            <person name="Edwards K."/>
            <person name="Eickbush T."/>
            <person name="Evans J.D."/>
            <person name="Filipski A."/>
            <person name="Findeiss S."/>
            <person name="Freyhult E."/>
            <person name="Fulton L."/>
            <person name="Fulton R."/>
            <person name="Garcia A.C."/>
            <person name="Gardiner A."/>
            <person name="Garfield D.A."/>
            <person name="Garvin B.E."/>
            <person name="Gibson G."/>
            <person name="Gilbert D."/>
            <person name="Gnerre S."/>
            <person name="Godfrey J."/>
            <person name="Good R."/>
            <person name="Gotea V."/>
            <person name="Gravely B."/>
            <person name="Greenberg A.J."/>
            <person name="Griffiths-Jones S."/>
            <person name="Gross S."/>
            <person name="Guigo R."/>
            <person name="Gustafson E.A."/>
            <person name="Haerty W."/>
            <person name="Hahn M.W."/>
            <person name="Halligan D.L."/>
            <person name="Halpern A.L."/>
            <person name="Halter G.M."/>
            <person name="Han M.V."/>
            <person name="Heger A."/>
            <person name="Hillier L."/>
            <person name="Hinrichs A.S."/>
            <person name="Holmes I."/>
            <person name="Hoskins R.A."/>
            <person name="Hubisz M.J."/>
            <person name="Hultmark D."/>
            <person name="Huntley M.A."/>
            <person name="Jaffe D.B."/>
            <person name="Jagadeeshan S."/>
            <person name="Jeck W.R."/>
            <person name="Johnson J."/>
            <person name="Jones C.D."/>
            <person name="Jordan W.C."/>
            <person name="Karpen G.H."/>
            <person name="Kataoka E."/>
            <person name="Keightley P.D."/>
            <person name="Kheradpour P."/>
            <person name="Kirkness E.F."/>
            <person name="Koerich L.B."/>
            <person name="Kristiansen K."/>
            <person name="Kudrna D."/>
            <person name="Kulathinal R.J."/>
            <person name="Kumar S."/>
            <person name="Kwok R."/>
            <person name="Lander E."/>
            <person name="Langley C.H."/>
            <person name="Lapoint R."/>
            <person name="Lazzaro B.P."/>
            <person name="Lee S.J."/>
            <person name="Levesque L."/>
            <person name="Li R."/>
            <person name="Lin C.F."/>
            <person name="Lin M.F."/>
            <person name="Lindblad-Toh K."/>
            <person name="Llopart A."/>
            <person name="Long M."/>
            <person name="Low L."/>
            <person name="Lozovsky E."/>
            <person name="Lu J."/>
            <person name="Luo M."/>
            <person name="Machado C.A."/>
            <person name="Makalowski W."/>
            <person name="Marzo M."/>
            <person name="Matsuda M."/>
            <person name="Matzkin L."/>
            <person name="McAllister B."/>
            <person name="McBride C.S."/>
            <person name="McKernan B."/>
            <person name="McKernan K."/>
            <person name="Mendez-Lago M."/>
            <person name="Minx P."/>
            <person name="Mollenhauer M.U."/>
            <person name="Montooth K."/>
            <person name="Mount S.M."/>
            <person name="Mu X."/>
            <person name="Myers E."/>
            <person name="Negre B."/>
            <person name="Newfeld S."/>
            <person name="Nielsen R."/>
            <person name="Noor M.A."/>
            <person name="O'Grady P."/>
            <person name="Pachter L."/>
            <person name="Papaceit M."/>
            <person name="Parisi M.J."/>
            <person name="Parisi M."/>
            <person name="Parts L."/>
            <person name="Pedersen J.S."/>
            <person name="Pesole G."/>
            <person name="Phillippy A.M."/>
            <person name="Ponting C.P."/>
            <person name="Pop M."/>
            <person name="Porcelli D."/>
            <person name="Powell J.R."/>
            <person name="Prohaska S."/>
            <person name="Pruitt K."/>
            <person name="Puig M."/>
            <person name="Quesneville H."/>
            <person name="Ram K.R."/>
            <person name="Rand D."/>
            <person name="Rasmussen M.D."/>
            <person name="Reed L.K."/>
            <person name="Reenan R."/>
            <person name="Reily A."/>
            <person name="Remington K.A."/>
            <person name="Rieger T.T."/>
            <person name="Ritchie M.G."/>
            <person name="Robin C."/>
            <person name="Rogers Y.H."/>
            <person name="Rohde C."/>
            <person name="Rozas J."/>
            <person name="Rubenfield M.J."/>
            <person name="Ruiz A."/>
            <person name="Russo S."/>
            <person name="Salzberg S.L."/>
            <person name="Sanchez-Gracia A."/>
            <person name="Saranga D.J."/>
            <person name="Sato H."/>
            <person name="Schaeffer S.W."/>
            <person name="Schatz M.C."/>
            <person name="Schlenke T."/>
            <person name="Schwartz R."/>
            <person name="Segarra C."/>
            <person name="Singh R.S."/>
            <person name="Sirot L."/>
            <person name="Sirota M."/>
            <person name="Sisneros N.B."/>
            <person name="Smith C.D."/>
            <person name="Smith T.F."/>
            <person name="Spieth J."/>
            <person name="Stage D.E."/>
            <person name="Stark A."/>
            <person name="Stephan W."/>
            <person name="Strausberg R.L."/>
            <person name="Strempel S."/>
            <person name="Sturgill D."/>
            <person name="Sutton G."/>
            <person name="Sutton G.G."/>
            <person name="Tao W."/>
            <person name="Teichmann S."/>
            <person name="Tobari Y.N."/>
            <person name="Tomimura Y."/>
            <person name="Tsolas J.M."/>
            <person name="Valente V.L."/>
            <person name="Venter E."/>
            <person name="Venter J.C."/>
            <person name="Vicario S."/>
            <person name="Vieira F.G."/>
            <person name="Vilella A.J."/>
            <person name="Villasante A."/>
            <person name="Walenz B."/>
            <person name="Wang J."/>
            <person name="Wasserman M."/>
            <person name="Watts T."/>
            <person name="Wilson D."/>
            <person name="Wilson R.K."/>
            <person name="Wing R.A."/>
            <person name="Wolfner M.F."/>
            <person name="Wong A."/>
            <person name="Wong G.K."/>
            <person name="Wu C.I."/>
            <person name="Wu G."/>
            <person name="Yamamoto D."/>
            <person name="Yang H.P."/>
            <person name="Yang S.P."/>
            <person name="Yorke J.A."/>
            <person name="Yoshida K."/>
            <person name="Zdobnov E."/>
            <person name="Zhang P."/>
            <person name="Zhang Y."/>
            <person name="Zimin A.V."/>
            <person name="Baldwin J."/>
            <person name="Abdouelleil A."/>
            <person name="Abdulkadir J."/>
            <person name="Abebe A."/>
            <person name="Abera B."/>
            <person name="Abreu J."/>
            <person name="Acer S.C."/>
            <person name="Aftuck L."/>
            <person name="Alexander A."/>
            <person name="An P."/>
            <person name="Anderson E."/>
            <person name="Anderson S."/>
            <person name="Arachi H."/>
            <person name="Azer M."/>
            <person name="Bachantsang P."/>
            <person name="Barry A."/>
            <person name="Bayul T."/>
            <person name="Berlin A."/>
            <person name="Bessette D."/>
            <person name="Bloom T."/>
            <person name="Blye J."/>
            <person name="Boguslavskiy L."/>
            <person name="Bonnet C."/>
            <person name="Boukhgalter B."/>
            <person name="Bourzgui I."/>
            <person name="Brown A."/>
            <person name="Cahill P."/>
            <person name="Channer S."/>
            <person name="Cheshatsang Y."/>
            <person name="Chuda L."/>
            <person name="Citroen M."/>
            <person name="Collymore A."/>
            <person name="Cooke P."/>
            <person name="Costello M."/>
            <person name="D'Aco K."/>
            <person name="Daza R."/>
            <person name="De Haan G."/>
            <person name="DeGray S."/>
            <person name="DeMaso C."/>
            <person name="Dhargay N."/>
            <person name="Dooley K."/>
            <person name="Dooley E."/>
            <person name="Doricent M."/>
            <person name="Dorje P."/>
            <person name="Dorjee K."/>
            <person name="Dupes A."/>
            <person name="Elong R."/>
            <person name="Falk J."/>
            <person name="Farina A."/>
            <person name="Faro S."/>
            <person name="Ferguson D."/>
            <person name="Fisher S."/>
            <person name="Foley C.D."/>
            <person name="Franke A."/>
            <person name="Friedrich D."/>
            <person name="Gadbois L."/>
            <person name="Gearin G."/>
            <person name="Gearin C.R."/>
            <person name="Giannoukos G."/>
            <person name="Goode T."/>
            <person name="Graham J."/>
            <person name="Grandbois E."/>
            <person name="Grewal S."/>
            <person name="Gyaltsen K."/>
            <person name="Hafez N."/>
            <person name="Hagos B."/>
            <person name="Hall J."/>
            <person name="Henson C."/>
            <person name="Hollinger A."/>
            <person name="Honan T."/>
            <person name="Huard M.D."/>
            <person name="Hughes L."/>
            <person name="Hurhula B."/>
            <person name="Husby M.E."/>
            <person name="Kamat A."/>
            <person name="Kanga B."/>
            <person name="Kashin S."/>
            <person name="Khazanovich D."/>
            <person name="Kisner P."/>
            <person name="Lance K."/>
            <person name="Lara M."/>
            <person name="Lee W."/>
            <person name="Lennon N."/>
            <person name="Letendre F."/>
            <person name="LeVine R."/>
            <person name="Lipovsky A."/>
            <person name="Liu X."/>
            <person name="Liu J."/>
            <person name="Liu S."/>
            <person name="Lokyitsang T."/>
            <person name="Lokyitsang Y."/>
            <person name="Lubonja R."/>
            <person name="Lui A."/>
            <person name="MacDonald P."/>
            <person name="Magnisalis V."/>
            <person name="Maru K."/>
            <person name="Matthews C."/>
            <person name="McCusker W."/>
            <person name="McDonough S."/>
            <person name="Mehta T."/>
            <person name="Meldrim J."/>
            <person name="Meneus L."/>
            <person name="Mihai O."/>
            <person name="Mihalev A."/>
            <person name="Mihova T."/>
            <person name="Mittelman R."/>
            <person name="Mlenga V."/>
            <person name="Montmayeur A."/>
            <person name="Mulrain L."/>
            <person name="Navidi A."/>
            <person name="Naylor J."/>
            <person name="Negash T."/>
            <person name="Nguyen T."/>
            <person name="Nguyen N."/>
            <person name="Nicol R."/>
            <person name="Norbu C."/>
            <person name="Norbu N."/>
            <person name="Novod N."/>
            <person name="O'Neill B."/>
            <person name="Osman S."/>
            <person name="Markiewicz E."/>
            <person name="Oyono O.L."/>
            <person name="Patti C."/>
            <person name="Phunkhang P."/>
            <person name="Pierre F."/>
            <person name="Priest M."/>
            <person name="Raghuraman S."/>
            <person name="Rege F."/>
            <person name="Reyes R."/>
            <person name="Rise C."/>
            <person name="Rogov P."/>
            <person name="Ross K."/>
            <person name="Ryan E."/>
            <person name="Settipalli S."/>
            <person name="Shea T."/>
            <person name="Sherpa N."/>
            <person name="Shi L."/>
            <person name="Shih D."/>
            <person name="Sparrow T."/>
            <person name="Spaulding J."/>
            <person name="Stalker J."/>
            <person name="Stange-Thomann N."/>
            <person name="Stavropoulos S."/>
            <person name="Stone C."/>
            <person name="Strader C."/>
            <person name="Tesfaye S."/>
            <person name="Thomson T."/>
            <person name="Thoulutsang Y."/>
            <person name="Thoulutsang D."/>
            <person name="Topham K."/>
            <person name="Topping I."/>
            <person name="Tsamla T."/>
            <person name="Vassiliev H."/>
            <person name="Vo A."/>
            <person name="Wangchuk T."/>
            <person name="Wangdi T."/>
            <person name="Weiand M."/>
            <person name="Wilkinson J."/>
            <person name="Wilson A."/>
            <person name="Yadav S."/>
            <person name="Young G."/>
            <person name="Yu Q."/>
            <person name="Zembek L."/>
            <person name="Zhong D."/>
            <person name="Zimmer A."/>
            <person name="Zwirko Z."/>
            <person name="Jaffe D.B."/>
            <person name="Alvarez P."/>
            <person name="Brockman W."/>
            <person name="Butler J."/>
            <person name="Chin C."/>
            <person name="Gnerre S."/>
            <person name="Grabherr M."/>
            <person name="Kleber M."/>
            <person name="Mauceli E."/>
            <person name="MacCallum I."/>
        </authorList>
    </citation>
    <scope>NUCLEOTIDE SEQUENCE [LARGE SCALE GENOMIC DNA]</scope>
    <source>
        <strain evidence="10">Tucson 14024-0371.13</strain>
    </source>
</reference>
<accession>B3LY92</accession>
<dbReference type="GeneID" id="6502612"/>
<keyword evidence="7" id="KW-0325">Glycoprotein</keyword>
<evidence type="ECO:0000313" key="9">
    <source>
        <dbReference type="EMBL" id="EDV43996.2"/>
    </source>
</evidence>
<dbReference type="PANTHER" id="PTHR42643:SF41">
    <property type="entry name" value="IONOTROPIC RECEPTOR 20A-RELATED"/>
    <property type="match status" value="1"/>
</dbReference>
<keyword evidence="3 8" id="KW-0812">Transmembrane</keyword>
<dbReference type="KEGG" id="dan:6502612"/>
<dbReference type="SUPFAM" id="SSF53850">
    <property type="entry name" value="Periplasmic binding protein-like II"/>
    <property type="match status" value="1"/>
</dbReference>
<dbReference type="FunCoup" id="B3LY92">
    <property type="interactions" value="21"/>
</dbReference>
<evidence type="ECO:0000313" key="10">
    <source>
        <dbReference type="Proteomes" id="UP000007801"/>
    </source>
</evidence>
<evidence type="ECO:0000256" key="3">
    <source>
        <dbReference type="ARBA" id="ARBA00022692"/>
    </source>
</evidence>
<proteinExistence type="predicted"/>
<dbReference type="AlphaFoldDB" id="B3LY92"/>
<keyword evidence="6" id="KW-0675">Receptor</keyword>
<evidence type="ECO:0000256" key="6">
    <source>
        <dbReference type="ARBA" id="ARBA00023170"/>
    </source>
</evidence>
<keyword evidence="5 8" id="KW-0472">Membrane</keyword>
<protein>
    <recommendedName>
        <fullName evidence="11">Ionotropic glutamate receptor C-terminal domain-containing protein</fullName>
    </recommendedName>
</protein>
<evidence type="ECO:0000256" key="7">
    <source>
        <dbReference type="ARBA" id="ARBA00023180"/>
    </source>
</evidence>
<dbReference type="EMBL" id="CH902617">
    <property type="protein sequence ID" value="EDV43996.2"/>
    <property type="molecule type" value="Genomic_DNA"/>
</dbReference>
<dbReference type="InterPro" id="IPR052192">
    <property type="entry name" value="Insect_Ionotropic_Sensory_Rcpt"/>
</dbReference>
<feature type="transmembrane region" description="Helical" evidence="8">
    <location>
        <begin position="329"/>
        <end position="353"/>
    </location>
</feature>
<keyword evidence="2" id="KW-1003">Cell membrane</keyword>
<gene>
    <name evidence="9" type="primary">Dana\GF19871</name>
    <name evidence="9" type="synonym">dana_GLEANR_22278</name>
    <name evidence="9" type="ORF">GF19871</name>
</gene>
<feature type="transmembrane region" description="Helical" evidence="8">
    <location>
        <begin position="298"/>
        <end position="317"/>
    </location>
</feature>
<dbReference type="CTD" id="42768"/>
<evidence type="ECO:0000256" key="8">
    <source>
        <dbReference type="SAM" id="Phobius"/>
    </source>
</evidence>
<feature type="transmembrane region" description="Helical" evidence="8">
    <location>
        <begin position="520"/>
        <end position="543"/>
    </location>
</feature>
<organism evidence="9 10">
    <name type="scientific">Drosophila ananassae</name>
    <name type="common">Fruit fly</name>
    <dbReference type="NCBI Taxonomy" id="7217"/>
    <lineage>
        <taxon>Eukaryota</taxon>
        <taxon>Metazoa</taxon>
        <taxon>Ecdysozoa</taxon>
        <taxon>Arthropoda</taxon>
        <taxon>Hexapoda</taxon>
        <taxon>Insecta</taxon>
        <taxon>Pterygota</taxon>
        <taxon>Neoptera</taxon>
        <taxon>Endopterygota</taxon>
        <taxon>Diptera</taxon>
        <taxon>Brachycera</taxon>
        <taxon>Muscomorpha</taxon>
        <taxon>Ephydroidea</taxon>
        <taxon>Drosophilidae</taxon>
        <taxon>Drosophila</taxon>
        <taxon>Sophophora</taxon>
    </lineage>
</organism>
<evidence type="ECO:0000256" key="4">
    <source>
        <dbReference type="ARBA" id="ARBA00022989"/>
    </source>
</evidence>
<dbReference type="HOGENOM" id="CLU_021814_2_2_1"/>
<keyword evidence="4 8" id="KW-1133">Transmembrane helix</keyword>
<dbReference type="InParanoid" id="B3LY92"/>
<dbReference type="Proteomes" id="UP000007801">
    <property type="component" value="Unassembled WGS sequence"/>
</dbReference>
<evidence type="ECO:0000256" key="5">
    <source>
        <dbReference type="ARBA" id="ARBA00023136"/>
    </source>
</evidence>
<evidence type="ECO:0008006" key="11">
    <source>
        <dbReference type="Google" id="ProtNLM"/>
    </source>
</evidence>
<dbReference type="PANTHER" id="PTHR42643">
    <property type="entry name" value="IONOTROPIC RECEPTOR 20A-RELATED"/>
    <property type="match status" value="1"/>
</dbReference>
<dbReference type="GO" id="GO:0005886">
    <property type="term" value="C:plasma membrane"/>
    <property type="evidence" value="ECO:0007669"/>
    <property type="project" value="UniProtKB-SubCell"/>
</dbReference>
<sequence>MSSAVMSQLDSKLVDNLVRLISHDGDFTSAFYFDPSKEKCTLEETLSTVIGTLPAIIWRSEVPVILNRFVGDDLLVLACLSEMRWKDLLSSVSKSLRFRRQARIMIELKADIEESLINEVLRFCLSQDMINVNAIFPNFTKTKTIYGFEAYPEFKMTTHFFSGDTKITTLYPDKMMNLHGGRIRTMPDYSEPNTLLYVDKEGHRHILGYLWDMMEAYAQKCNATLKVVNKYADGRTLNYVEILDVAQAGVVDVSASIQPMSMTEVDIHQFSYPADLASWCTMLPVQRDLNVSEILTRVAPNTTFSFIVTLWIIYQILKGRWRFHQRLKKIGWLFLVVLVSANYLSRLLTFLAAPPALPPLHSLQDLIDSPVRILSIRNEYKIMEFTQRTRYSAAFRLIDKATILISTRNSLNTSFGYTTTSTKWKLFEEHQKRSSRPLFHYSKDICFFEMVLFGLSIPENSPHRDPLKDFIMQLWQSGLFNFWVSKGFSYMVKAGRIDIKDLRLRHRAHALTIADLRHVLLIYCIGMLISFVLFTFELIVSWVKSWLGF</sequence>
<name>B3LY92_DROAN</name>
<comment type="subcellular location">
    <subcellularLocation>
        <location evidence="1">Cell membrane</location>
        <topology evidence="1">Multi-pass membrane protein</topology>
    </subcellularLocation>
</comment>
<dbReference type="OrthoDB" id="7852744at2759"/>